<evidence type="ECO:0000313" key="1">
    <source>
        <dbReference type="EMBL" id="KAL1881113.1"/>
    </source>
</evidence>
<dbReference type="EMBL" id="JAZHXJ010000027">
    <property type="protein sequence ID" value="KAL1881113.1"/>
    <property type="molecule type" value="Genomic_DNA"/>
</dbReference>
<dbReference type="Proteomes" id="UP001586593">
    <property type="component" value="Unassembled WGS sequence"/>
</dbReference>
<reference evidence="1 2" key="1">
    <citation type="journal article" date="2024" name="Commun. Biol.">
        <title>Comparative genomic analysis of thermophilic fungi reveals convergent evolutionary adaptations and gene losses.</title>
        <authorList>
            <person name="Steindorff A.S."/>
            <person name="Aguilar-Pontes M.V."/>
            <person name="Robinson A.J."/>
            <person name="Andreopoulos B."/>
            <person name="LaButti K."/>
            <person name="Kuo A."/>
            <person name="Mondo S."/>
            <person name="Riley R."/>
            <person name="Otillar R."/>
            <person name="Haridas S."/>
            <person name="Lipzen A."/>
            <person name="Grimwood J."/>
            <person name="Schmutz J."/>
            <person name="Clum A."/>
            <person name="Reid I.D."/>
            <person name="Moisan M.C."/>
            <person name="Butler G."/>
            <person name="Nguyen T.T.M."/>
            <person name="Dewar K."/>
            <person name="Conant G."/>
            <person name="Drula E."/>
            <person name="Henrissat B."/>
            <person name="Hansel C."/>
            <person name="Singer S."/>
            <person name="Hutchinson M.I."/>
            <person name="de Vries R.P."/>
            <person name="Natvig D.O."/>
            <person name="Powell A.J."/>
            <person name="Tsang A."/>
            <person name="Grigoriev I.V."/>
        </authorList>
    </citation>
    <scope>NUCLEOTIDE SEQUENCE [LARGE SCALE GENOMIC DNA]</scope>
    <source>
        <strain evidence="1 2">ATCC 24622</strain>
    </source>
</reference>
<organism evidence="1 2">
    <name type="scientific">Phialemonium thermophilum</name>
    <dbReference type="NCBI Taxonomy" id="223376"/>
    <lineage>
        <taxon>Eukaryota</taxon>
        <taxon>Fungi</taxon>
        <taxon>Dikarya</taxon>
        <taxon>Ascomycota</taxon>
        <taxon>Pezizomycotina</taxon>
        <taxon>Sordariomycetes</taxon>
        <taxon>Sordariomycetidae</taxon>
        <taxon>Cephalothecales</taxon>
        <taxon>Cephalothecaceae</taxon>
        <taxon>Phialemonium</taxon>
    </lineage>
</organism>
<comment type="caution">
    <text evidence="1">The sequence shown here is derived from an EMBL/GenBank/DDBJ whole genome shotgun (WGS) entry which is preliminary data.</text>
</comment>
<sequence>MLGFRTRTRQSIAGKTTLTITSASSPRARILPLANSFGLPTVPCALADGTNDGTSSERPAPFLCAWSEGLLGSD</sequence>
<protein>
    <submittedName>
        <fullName evidence="1">Uncharacterized protein</fullName>
    </submittedName>
</protein>
<keyword evidence="2" id="KW-1185">Reference proteome</keyword>
<evidence type="ECO:0000313" key="2">
    <source>
        <dbReference type="Proteomes" id="UP001586593"/>
    </source>
</evidence>
<name>A0ABR3XZW5_9PEZI</name>
<proteinExistence type="predicted"/>
<gene>
    <name evidence="1" type="ORF">VTK73DRAFT_4790</name>
</gene>
<accession>A0ABR3XZW5</accession>